<dbReference type="InterPro" id="IPR006094">
    <property type="entry name" value="Oxid_FAD_bind_N"/>
</dbReference>
<evidence type="ECO:0000256" key="1">
    <source>
        <dbReference type="ARBA" id="ARBA00022827"/>
    </source>
</evidence>
<dbReference type="InterPro" id="IPR010031">
    <property type="entry name" value="FAD_lactone_oxidase-like"/>
</dbReference>
<evidence type="ECO:0000313" key="3">
    <source>
        <dbReference type="EMBL" id="GGF79039.1"/>
    </source>
</evidence>
<keyword evidence="4" id="KW-1185">Reference proteome</keyword>
<name>A0ABQ1VMB2_9RHOB</name>
<organism evidence="3 4">
    <name type="scientific">Paracoccus acridae</name>
    <dbReference type="NCBI Taxonomy" id="1795310"/>
    <lineage>
        <taxon>Bacteria</taxon>
        <taxon>Pseudomonadati</taxon>
        <taxon>Pseudomonadota</taxon>
        <taxon>Alphaproteobacteria</taxon>
        <taxon>Rhodobacterales</taxon>
        <taxon>Paracoccaceae</taxon>
        <taxon>Paracoccus</taxon>
    </lineage>
</organism>
<dbReference type="SUPFAM" id="SSF56176">
    <property type="entry name" value="FAD-binding/transporter-associated domain-like"/>
    <property type="match status" value="1"/>
</dbReference>
<evidence type="ECO:0000313" key="4">
    <source>
        <dbReference type="Proteomes" id="UP000640509"/>
    </source>
</evidence>
<keyword evidence="1" id="KW-0274">FAD</keyword>
<accession>A0ABQ1VMB2</accession>
<dbReference type="InterPro" id="IPR016166">
    <property type="entry name" value="FAD-bd_PCMH"/>
</dbReference>
<dbReference type="EMBL" id="BMIV01000022">
    <property type="protein sequence ID" value="GGF79039.1"/>
    <property type="molecule type" value="Genomic_DNA"/>
</dbReference>
<gene>
    <name evidence="3" type="ORF">GCM10011402_34610</name>
</gene>
<dbReference type="Gene3D" id="3.30.465.10">
    <property type="match status" value="1"/>
</dbReference>
<evidence type="ECO:0000259" key="2">
    <source>
        <dbReference type="PROSITE" id="PS51387"/>
    </source>
</evidence>
<keyword evidence="1" id="KW-0285">Flavoprotein</keyword>
<protein>
    <submittedName>
        <fullName evidence="3">Oxidoreductase</fullName>
    </submittedName>
</protein>
<comment type="caution">
    <text evidence="3">The sequence shown here is derived from an EMBL/GenBank/DDBJ whole genome shotgun (WGS) entry which is preliminary data.</text>
</comment>
<dbReference type="Pfam" id="PF01565">
    <property type="entry name" value="FAD_binding_4"/>
    <property type="match status" value="1"/>
</dbReference>
<dbReference type="InterPro" id="IPR016169">
    <property type="entry name" value="FAD-bd_PCMH_sub2"/>
</dbReference>
<dbReference type="InterPro" id="IPR036318">
    <property type="entry name" value="FAD-bd_PCMH-like_sf"/>
</dbReference>
<dbReference type="PANTHER" id="PTHR43762:SF1">
    <property type="entry name" value="D-ARABINONO-1,4-LACTONE OXIDASE"/>
    <property type="match status" value="1"/>
</dbReference>
<dbReference type="PANTHER" id="PTHR43762">
    <property type="entry name" value="L-GULONOLACTONE OXIDASE"/>
    <property type="match status" value="1"/>
</dbReference>
<dbReference type="PROSITE" id="PS51387">
    <property type="entry name" value="FAD_PCMH"/>
    <property type="match status" value="1"/>
</dbReference>
<reference evidence="4" key="1">
    <citation type="journal article" date="2019" name="Int. J. Syst. Evol. Microbiol.">
        <title>The Global Catalogue of Microorganisms (GCM) 10K type strain sequencing project: providing services to taxonomists for standard genome sequencing and annotation.</title>
        <authorList>
            <consortium name="The Broad Institute Genomics Platform"/>
            <consortium name="The Broad Institute Genome Sequencing Center for Infectious Disease"/>
            <person name="Wu L."/>
            <person name="Ma J."/>
        </authorList>
    </citation>
    <scope>NUCLEOTIDE SEQUENCE [LARGE SCALE GENOMIC DNA]</scope>
    <source>
        <strain evidence="4">CGMCC 1.15419</strain>
    </source>
</reference>
<dbReference type="Proteomes" id="UP000640509">
    <property type="component" value="Unassembled WGS sequence"/>
</dbReference>
<sequence>MLLEGWGRYPRFESECVRLQSPCTLPGIMAGTRGLIARGNGRAYGDAAIGLRLTLGALGLDRMKGFDPQTGRLTVEAGVLLSDILASFVPRGFFPPVVPGTKQVTVGGMIASDVHGKNHHRDGSFGDHVERLTLVLPSGETVTCGPDINPDLFRATVGGMGLTGVITEATFRMKPVETGWIRQQTVVADDLAGALRALDDSDAATYSVAWIDGLSRGARLGRSLIFVGEHATRQEVAAELPDADPLPLAPAGRLGVPFDLPALTLNKASVAAFNEAYFRRGAQKSGKPFLTHWNPYFFPLDGVDRWNRIYGRRGFLQHQCVVPPATAHAALSEILDRITRSGKASFLAVLKKMGAGGSLMSFPMPGYTLALDLRVTDDTFALLDEIDRIVVAAGGRLYLAKDARQSRQTFEAGYPNFGRFNDIRSALGARGHLASHLSSRLGI</sequence>
<proteinExistence type="predicted"/>
<feature type="domain" description="FAD-binding PCMH-type" evidence="2">
    <location>
        <begin position="12"/>
        <end position="176"/>
    </location>
</feature>